<dbReference type="Proteomes" id="UP001199319">
    <property type="component" value="Unassembled WGS sequence"/>
</dbReference>
<gene>
    <name evidence="2" type="ORF">LKD37_09330</name>
</gene>
<comment type="caution">
    <text evidence="2">The sequence shown here is derived from an EMBL/GenBank/DDBJ whole genome shotgun (WGS) entry which is preliminary data.</text>
</comment>
<protein>
    <submittedName>
        <fullName evidence="2">DUF3137 domain-containing protein</fullName>
    </submittedName>
</protein>
<dbReference type="RefSeq" id="WP_302928956.1">
    <property type="nucleotide sequence ID" value="NZ_JAJEPW010000025.1"/>
</dbReference>
<evidence type="ECO:0000313" key="2">
    <source>
        <dbReference type="EMBL" id="MCC2129716.1"/>
    </source>
</evidence>
<accession>A0AAE3AGS6</accession>
<dbReference type="Pfam" id="PF11335">
    <property type="entry name" value="DUF3137"/>
    <property type="match status" value="1"/>
</dbReference>
<dbReference type="EMBL" id="JAJEPW010000025">
    <property type="protein sequence ID" value="MCC2129716.1"/>
    <property type="molecule type" value="Genomic_DNA"/>
</dbReference>
<evidence type="ECO:0000313" key="3">
    <source>
        <dbReference type="Proteomes" id="UP001199319"/>
    </source>
</evidence>
<keyword evidence="3" id="KW-1185">Reference proteome</keyword>
<keyword evidence="1" id="KW-1133">Transmembrane helix</keyword>
<proteinExistence type="predicted"/>
<sequence length="277" mass="29337">MDNNVQNIRSGRALKGFGKVLSGLGLVIAAIGAILGGAVPVIVVGVVLLIIGGLMSSAGGKKLQGAAQGGLAQAAMEQVLEEAEYRPGSCIDGGKFAESGLGLPSADNVGGSGLVCGKYHGRPLEISNLELSNTQAYQNPETEVWEDRELPVFKGQWMAADLGRTLPCDVQAAPKGKLARLLGREGFTSENPEFDRRFNVRCENPTAGQSLLSPRVMDQLLKMGSVSLSVKADGRVFAAIQTDDLLFDARKGRPEGLTQRFVDQLRVFTDLLDALKG</sequence>
<dbReference type="InterPro" id="IPR021484">
    <property type="entry name" value="DUF3137"/>
</dbReference>
<dbReference type="AlphaFoldDB" id="A0AAE3AGS6"/>
<feature type="transmembrane region" description="Helical" evidence="1">
    <location>
        <begin position="20"/>
        <end position="51"/>
    </location>
</feature>
<evidence type="ECO:0000256" key="1">
    <source>
        <dbReference type="SAM" id="Phobius"/>
    </source>
</evidence>
<name>A0AAE3AGS6_9FIRM</name>
<reference evidence="2" key="1">
    <citation type="submission" date="2021-10" db="EMBL/GenBank/DDBJ databases">
        <title>Anaerobic single-cell dispensing facilitates the cultivation of human gut bacteria.</title>
        <authorList>
            <person name="Afrizal A."/>
        </authorList>
    </citation>
    <scope>NUCLEOTIDE SEQUENCE</scope>
    <source>
        <strain evidence="2">CLA-AA-H272</strain>
    </source>
</reference>
<keyword evidence="1" id="KW-0812">Transmembrane</keyword>
<organism evidence="2 3">
    <name type="scientific">Brotocaccenecus cirricatena</name>
    <dbReference type="NCBI Taxonomy" id="3064195"/>
    <lineage>
        <taxon>Bacteria</taxon>
        <taxon>Bacillati</taxon>
        <taxon>Bacillota</taxon>
        <taxon>Clostridia</taxon>
        <taxon>Eubacteriales</taxon>
        <taxon>Oscillospiraceae</taxon>
        <taxon>Brotocaccenecus</taxon>
    </lineage>
</organism>
<keyword evidence="1" id="KW-0472">Membrane</keyword>